<dbReference type="EMBL" id="NHYD01003390">
    <property type="protein sequence ID" value="PPQ79165.1"/>
    <property type="molecule type" value="Genomic_DNA"/>
</dbReference>
<keyword evidence="3" id="KW-1185">Reference proteome</keyword>
<evidence type="ECO:0000313" key="2">
    <source>
        <dbReference type="EMBL" id="PPQ79165.1"/>
    </source>
</evidence>
<dbReference type="Proteomes" id="UP000283269">
    <property type="component" value="Unassembled WGS sequence"/>
</dbReference>
<feature type="region of interest" description="Disordered" evidence="1">
    <location>
        <begin position="1"/>
        <end position="21"/>
    </location>
</feature>
<gene>
    <name evidence="2" type="ORF">CVT25_002794</name>
</gene>
<evidence type="ECO:0000256" key="1">
    <source>
        <dbReference type="SAM" id="MobiDB-lite"/>
    </source>
</evidence>
<comment type="caution">
    <text evidence="2">The sequence shown here is derived from an EMBL/GenBank/DDBJ whole genome shotgun (WGS) entry which is preliminary data.</text>
</comment>
<accession>A0A409WKW6</accession>
<proteinExistence type="predicted"/>
<dbReference type="InParanoid" id="A0A409WKW6"/>
<evidence type="ECO:0000313" key="3">
    <source>
        <dbReference type="Proteomes" id="UP000283269"/>
    </source>
</evidence>
<sequence length="78" mass="9006">MSAFDDTISDTHSKSRPNMTQMKELAAPDEFFTFELMSFEVISVAFYSAEDDWPTFRAGREPNVPCLATWLEYSRDNL</sequence>
<dbReference type="AlphaFoldDB" id="A0A409WKW6"/>
<reference evidence="2 3" key="1">
    <citation type="journal article" date="2018" name="Evol. Lett.">
        <title>Horizontal gene cluster transfer increased hallucinogenic mushroom diversity.</title>
        <authorList>
            <person name="Reynolds H.T."/>
            <person name="Vijayakumar V."/>
            <person name="Gluck-Thaler E."/>
            <person name="Korotkin H.B."/>
            <person name="Matheny P.B."/>
            <person name="Slot J.C."/>
        </authorList>
    </citation>
    <scope>NUCLEOTIDE SEQUENCE [LARGE SCALE GENOMIC DNA]</scope>
    <source>
        <strain evidence="2 3">2631</strain>
    </source>
</reference>
<protein>
    <submittedName>
        <fullName evidence="2">Uncharacterized protein</fullName>
    </submittedName>
</protein>
<name>A0A409WKW6_PSICY</name>
<organism evidence="2 3">
    <name type="scientific">Psilocybe cyanescens</name>
    <dbReference type="NCBI Taxonomy" id="93625"/>
    <lineage>
        <taxon>Eukaryota</taxon>
        <taxon>Fungi</taxon>
        <taxon>Dikarya</taxon>
        <taxon>Basidiomycota</taxon>
        <taxon>Agaricomycotina</taxon>
        <taxon>Agaricomycetes</taxon>
        <taxon>Agaricomycetidae</taxon>
        <taxon>Agaricales</taxon>
        <taxon>Agaricineae</taxon>
        <taxon>Strophariaceae</taxon>
        <taxon>Psilocybe</taxon>
    </lineage>
</organism>